<dbReference type="Pfam" id="PF02990">
    <property type="entry name" value="EMP70"/>
    <property type="match status" value="1"/>
</dbReference>
<dbReference type="GO" id="GO:0005794">
    <property type="term" value="C:Golgi apparatus"/>
    <property type="evidence" value="ECO:0007669"/>
    <property type="project" value="UniProtKB-SubCell"/>
</dbReference>
<evidence type="ECO:0000256" key="2">
    <source>
        <dbReference type="ARBA" id="ARBA00004555"/>
    </source>
</evidence>
<comment type="caution">
    <text evidence="9">Lacks conserved residue(s) required for the propagation of feature annotation.</text>
</comment>
<dbReference type="InterPro" id="IPR004240">
    <property type="entry name" value="EMP70"/>
</dbReference>
<protein>
    <recommendedName>
        <fullName evidence="9">Transmembrane 9 superfamily member</fullName>
    </recommendedName>
</protein>
<proteinExistence type="inferred from homology"/>
<evidence type="ECO:0000256" key="6">
    <source>
        <dbReference type="ARBA" id="ARBA00022989"/>
    </source>
</evidence>
<dbReference type="EMBL" id="PRFC01000113">
    <property type="protein sequence ID" value="PWV06555.1"/>
    <property type="molecule type" value="Genomic_DNA"/>
</dbReference>
<evidence type="ECO:0000313" key="11">
    <source>
        <dbReference type="Proteomes" id="UP000246078"/>
    </source>
</evidence>
<keyword evidence="7" id="KW-0333">Golgi apparatus</keyword>
<accession>A0A2V2WE15</accession>
<evidence type="ECO:0000256" key="7">
    <source>
        <dbReference type="ARBA" id="ARBA00023034"/>
    </source>
</evidence>
<dbReference type="GO" id="GO:0072657">
    <property type="term" value="P:protein localization to membrane"/>
    <property type="evidence" value="ECO:0007669"/>
    <property type="project" value="TreeGrafter"/>
</dbReference>
<keyword evidence="6 9" id="KW-1133">Transmembrane helix</keyword>
<feature type="transmembrane region" description="Helical" evidence="9">
    <location>
        <begin position="70"/>
        <end position="91"/>
    </location>
</feature>
<dbReference type="AlphaFoldDB" id="A0A2V2WE15"/>
<keyword evidence="5" id="KW-0732">Signal</keyword>
<dbReference type="Proteomes" id="UP000246078">
    <property type="component" value="Unassembled WGS sequence"/>
</dbReference>
<dbReference type="PANTHER" id="PTHR10766:SF55">
    <property type="entry name" value="TRANSMEMBRANE 9 SUPERFAMILY MEMBER 4"/>
    <property type="match status" value="1"/>
</dbReference>
<evidence type="ECO:0000256" key="3">
    <source>
        <dbReference type="ARBA" id="ARBA00005227"/>
    </source>
</evidence>
<evidence type="ECO:0000256" key="1">
    <source>
        <dbReference type="ARBA" id="ARBA00004141"/>
    </source>
</evidence>
<evidence type="ECO:0000313" key="10">
    <source>
        <dbReference type="EMBL" id="PWV06555.1"/>
    </source>
</evidence>
<organism evidence="10 11">
    <name type="scientific">Trypanosoma cruzi</name>
    <dbReference type="NCBI Taxonomy" id="5693"/>
    <lineage>
        <taxon>Eukaryota</taxon>
        <taxon>Discoba</taxon>
        <taxon>Euglenozoa</taxon>
        <taxon>Kinetoplastea</taxon>
        <taxon>Metakinetoplastina</taxon>
        <taxon>Trypanosomatida</taxon>
        <taxon>Trypanosomatidae</taxon>
        <taxon>Trypanosoma</taxon>
        <taxon>Schizotrypanum</taxon>
    </lineage>
</organism>
<dbReference type="GO" id="GO:0016020">
    <property type="term" value="C:membrane"/>
    <property type="evidence" value="ECO:0007669"/>
    <property type="project" value="UniProtKB-SubCell"/>
</dbReference>
<evidence type="ECO:0000256" key="4">
    <source>
        <dbReference type="ARBA" id="ARBA00022692"/>
    </source>
</evidence>
<dbReference type="PANTHER" id="PTHR10766">
    <property type="entry name" value="TRANSMEMBRANE 9 SUPERFAMILY PROTEIN"/>
    <property type="match status" value="1"/>
</dbReference>
<name>A0A2V2WE15_TRYCR</name>
<keyword evidence="4 9" id="KW-0812">Transmembrane</keyword>
<comment type="caution">
    <text evidence="10">The sequence shown here is derived from an EMBL/GenBank/DDBJ whole genome shotgun (WGS) entry which is preliminary data.</text>
</comment>
<evidence type="ECO:0000256" key="9">
    <source>
        <dbReference type="RuleBase" id="RU363079"/>
    </source>
</evidence>
<keyword evidence="8 9" id="KW-0472">Membrane</keyword>
<feature type="transmembrane region" description="Helical" evidence="9">
    <location>
        <begin position="103"/>
        <end position="129"/>
    </location>
</feature>
<sequence length="175" mass="20023">MASRLFYWNWGGAAYRDDIYCAHFCLSRGFFATKSRQFIYCTSGFFFALLGLYAGYASARLLKLWNMGKWKYVFATGTLIPGVAFGTFFMMDFLLRSQSSSAVVPLFSLVIVMGMWLFVNVPLVFLGAIMGFRRNTISVPSVYSQITRHVPSQPWYNKRMFVIFSGFPPFFGGFH</sequence>
<dbReference type="VEuPathDB" id="TriTrypDB:TcCL_Unassigned05894"/>
<gene>
    <name evidence="10" type="ORF">C3747_113g146</name>
</gene>
<feature type="transmembrane region" description="Helical" evidence="9">
    <location>
        <begin position="37"/>
        <end position="58"/>
    </location>
</feature>
<evidence type="ECO:0000256" key="8">
    <source>
        <dbReference type="ARBA" id="ARBA00023136"/>
    </source>
</evidence>
<comment type="similarity">
    <text evidence="3 9">Belongs to the nonaspanin (TM9SF) (TC 9.A.2) family.</text>
</comment>
<reference evidence="10 11" key="1">
    <citation type="journal article" date="2018" name="Microb. Genom.">
        <title>Expanding an expanded genome: long-read sequencing of Trypanosoma cruzi.</title>
        <authorList>
            <person name="Berna L."/>
            <person name="Rodriguez M."/>
            <person name="Chiribao M.L."/>
            <person name="Parodi-Talice A."/>
            <person name="Pita S."/>
            <person name="Rijo G."/>
            <person name="Alvarez-Valin F."/>
            <person name="Robello C."/>
        </authorList>
    </citation>
    <scope>NUCLEOTIDE SEQUENCE [LARGE SCALE GENOMIC DNA]</scope>
    <source>
        <strain evidence="10 11">TCC</strain>
    </source>
</reference>
<comment type="subcellular location">
    <subcellularLocation>
        <location evidence="2">Golgi apparatus</location>
    </subcellularLocation>
    <subcellularLocation>
        <location evidence="1">Membrane</location>
        <topology evidence="1">Multi-pass membrane protein</topology>
    </subcellularLocation>
</comment>
<dbReference type="VEuPathDB" id="TriTrypDB:C3747_113g146"/>
<evidence type="ECO:0000256" key="5">
    <source>
        <dbReference type="ARBA" id="ARBA00022729"/>
    </source>
</evidence>